<dbReference type="Gene3D" id="1.20.140.160">
    <property type="match status" value="1"/>
</dbReference>
<comment type="caution">
    <text evidence="2">The sequence shown here is derived from an EMBL/GenBank/DDBJ whole genome shotgun (WGS) entry which is preliminary data.</text>
</comment>
<evidence type="ECO:0008006" key="4">
    <source>
        <dbReference type="Google" id="ProtNLM"/>
    </source>
</evidence>
<organism evidence="2 3">
    <name type="scientific">Nocardioides luti</name>
    <dbReference type="NCBI Taxonomy" id="2761101"/>
    <lineage>
        <taxon>Bacteria</taxon>
        <taxon>Bacillati</taxon>
        <taxon>Actinomycetota</taxon>
        <taxon>Actinomycetes</taxon>
        <taxon>Propionibacteriales</taxon>
        <taxon>Nocardioidaceae</taxon>
        <taxon>Nocardioides</taxon>
    </lineage>
</organism>
<proteinExistence type="predicted"/>
<name>A0A7X0RKP0_9ACTN</name>
<dbReference type="RefSeq" id="WP_185253876.1">
    <property type="nucleotide sequence ID" value="NZ_JACKXE010000001.1"/>
</dbReference>
<evidence type="ECO:0000313" key="2">
    <source>
        <dbReference type="EMBL" id="MBB6628864.1"/>
    </source>
</evidence>
<sequence>MRNPDEFDAFYKDARDRLLLQTYALTGDLPASRAAVRDSFVVAWHHWRKISRQEDPETWARPHAWAHAQRRHTARLWHREKKLDPEARATLDALGKLSTPQRKALLLTHLTTVPLSDMAREVGLPRTEVERELQTATAQFAVHRDVPSTSIRPLFEALRDHVASVTWPRATIIRRAGAARRRTHTGVGAVVTVAALVLTGALVTDAAGVHPTLDRERLTTSAPKGPDATSSPEAEPEVLPASTMLEDADLRRTAPGRDWQVRRTTKNVGKKRVEVPCTRERYADPQGLAALVRTFRAAPAKGAPRRTALQATEASRTEAAARRTFATTRAWFAGCSDERVQLLATREVPGVGDDAVQLVLRSWQAPVTTMVVGLARTGVFTTTTVESLASTTVPDSRLSAAVLGAAVDRLCPTSGAGACADDKPRVRDRAPFPADEYPAGLGLVDLPPITGVDKPWVATPPQQARTNVAATSCDGTAFTGRAYGAPISHASTRSYLILKAGLPDEFGLTETQGSLPVKAAKAFVAGVRTKLAACPDKELGTDVRRTTELTSADRQLTVWHLTTELSDNKKLTVAMAIMRVGTGVAQLGFVPAPGAPMSDAAFEALARRALERLERQASPSR</sequence>
<dbReference type="EMBL" id="JACKXE010000001">
    <property type="protein sequence ID" value="MBB6628864.1"/>
    <property type="molecule type" value="Genomic_DNA"/>
</dbReference>
<feature type="region of interest" description="Disordered" evidence="1">
    <location>
        <begin position="213"/>
        <end position="247"/>
    </location>
</feature>
<dbReference type="Proteomes" id="UP000523955">
    <property type="component" value="Unassembled WGS sequence"/>
</dbReference>
<dbReference type="AlphaFoldDB" id="A0A7X0RKP0"/>
<protein>
    <recommendedName>
        <fullName evidence="4">RNA polymerase sigma factor 70 region 4 type 2 domain-containing protein</fullName>
    </recommendedName>
</protein>
<reference evidence="2 3" key="1">
    <citation type="submission" date="2020-08" db="EMBL/GenBank/DDBJ databases">
        <authorList>
            <person name="Seo M.-J."/>
        </authorList>
    </citation>
    <scope>NUCLEOTIDE SEQUENCE [LARGE SCALE GENOMIC DNA]</scope>
    <source>
        <strain evidence="2 3">KIGAM211</strain>
    </source>
</reference>
<evidence type="ECO:0000313" key="3">
    <source>
        <dbReference type="Proteomes" id="UP000523955"/>
    </source>
</evidence>
<accession>A0A7X0RKP0</accession>
<evidence type="ECO:0000256" key="1">
    <source>
        <dbReference type="SAM" id="MobiDB-lite"/>
    </source>
</evidence>
<keyword evidence="3" id="KW-1185">Reference proteome</keyword>
<gene>
    <name evidence="2" type="ORF">H5V45_16165</name>
</gene>